<comment type="caution">
    <text evidence="4">The sequence shown here is derived from an EMBL/GenBank/DDBJ whole genome shotgun (WGS) entry which is preliminary data.</text>
</comment>
<dbReference type="GO" id="GO:0006353">
    <property type="term" value="P:DNA-templated transcription termination"/>
    <property type="evidence" value="ECO:0007669"/>
    <property type="project" value="UniProtKB-KW"/>
</dbReference>
<dbReference type="GO" id="GO:0003676">
    <property type="term" value="F:nucleic acid binding"/>
    <property type="evidence" value="ECO:0007669"/>
    <property type="project" value="InterPro"/>
</dbReference>
<evidence type="ECO:0000256" key="1">
    <source>
        <dbReference type="ARBA" id="ARBA00007692"/>
    </source>
</evidence>
<evidence type="ECO:0000313" key="4">
    <source>
        <dbReference type="EMBL" id="GFQ08578.1"/>
    </source>
</evidence>
<keyword evidence="2" id="KW-0805">Transcription regulation</keyword>
<name>A0A830D7Q5_9LAMI</name>
<organism evidence="4 5">
    <name type="scientific">Phtheirospermum japonicum</name>
    <dbReference type="NCBI Taxonomy" id="374723"/>
    <lineage>
        <taxon>Eukaryota</taxon>
        <taxon>Viridiplantae</taxon>
        <taxon>Streptophyta</taxon>
        <taxon>Embryophyta</taxon>
        <taxon>Tracheophyta</taxon>
        <taxon>Spermatophyta</taxon>
        <taxon>Magnoliopsida</taxon>
        <taxon>eudicotyledons</taxon>
        <taxon>Gunneridae</taxon>
        <taxon>Pentapetalae</taxon>
        <taxon>asterids</taxon>
        <taxon>lamiids</taxon>
        <taxon>Lamiales</taxon>
        <taxon>Orobanchaceae</taxon>
        <taxon>Orobanchaceae incertae sedis</taxon>
        <taxon>Phtheirospermum</taxon>
    </lineage>
</organism>
<dbReference type="EMBL" id="BMAC01007292">
    <property type="protein sequence ID" value="GFQ08578.1"/>
    <property type="molecule type" value="Genomic_DNA"/>
</dbReference>
<gene>
    <name evidence="4" type="ORF">PHJA_003001800</name>
</gene>
<proteinExistence type="inferred from homology"/>
<dbReference type="InterPro" id="IPR003690">
    <property type="entry name" value="MTERF"/>
</dbReference>
<dbReference type="Gene3D" id="1.25.70.10">
    <property type="entry name" value="Transcription termination factor 3, mitochondrial"/>
    <property type="match status" value="1"/>
</dbReference>
<dbReference type="Proteomes" id="UP000653305">
    <property type="component" value="Unassembled WGS sequence"/>
</dbReference>
<comment type="similarity">
    <text evidence="1">Belongs to the mTERF family.</text>
</comment>
<keyword evidence="2" id="KW-0804">Transcription</keyword>
<evidence type="ECO:0000313" key="5">
    <source>
        <dbReference type="Proteomes" id="UP000653305"/>
    </source>
</evidence>
<evidence type="ECO:0000256" key="3">
    <source>
        <dbReference type="ARBA" id="ARBA00022946"/>
    </source>
</evidence>
<dbReference type="SMART" id="SM00733">
    <property type="entry name" value="Mterf"/>
    <property type="match status" value="3"/>
</dbReference>
<reference evidence="4" key="1">
    <citation type="submission" date="2020-07" db="EMBL/GenBank/DDBJ databases">
        <title>Ethylene signaling mediates host invasion by parasitic plants.</title>
        <authorList>
            <person name="Yoshida S."/>
        </authorList>
    </citation>
    <scope>NUCLEOTIDE SEQUENCE</scope>
    <source>
        <strain evidence="4">Okayama</strain>
    </source>
</reference>
<protein>
    <submittedName>
        <fullName evidence="4">Uncharacterized protein</fullName>
    </submittedName>
</protein>
<evidence type="ECO:0000256" key="2">
    <source>
        <dbReference type="ARBA" id="ARBA00022472"/>
    </source>
</evidence>
<keyword evidence="2" id="KW-0806">Transcription termination</keyword>
<dbReference type="PANTHER" id="PTHR13068">
    <property type="entry name" value="CGI-12 PROTEIN-RELATED"/>
    <property type="match status" value="1"/>
</dbReference>
<keyword evidence="3" id="KW-0809">Transit peptide</keyword>
<dbReference type="InterPro" id="IPR038538">
    <property type="entry name" value="MTERF_sf"/>
</dbReference>
<dbReference type="OrthoDB" id="637682at2759"/>
<accession>A0A830D7Q5</accession>
<sequence>MWVVQNDAVSASKKLCFKSTEKPDAVLKLLREYGSYGCSSYSPKLSVKWPDVLSACPSKTLLPKLEFFQSIGVPLPVLAQKLSVYPFVLRRSLKNSLIPSHNDLKSLLGSDERVVDVFSRNPRCFDASSNISMLRERGVPESSIVSVVMYQPSLLVLAREKLSAYVDRAFSMGFDISKRAFITAVRVFL</sequence>
<dbReference type="PANTHER" id="PTHR13068:SF133">
    <property type="entry name" value="MITOCHONDRIAL TRANSCRIPTION TERMINATION FACTOR FAMILY PROTEIN"/>
    <property type="match status" value="1"/>
</dbReference>
<dbReference type="AlphaFoldDB" id="A0A830D7Q5"/>
<keyword evidence="5" id="KW-1185">Reference proteome</keyword>